<name>A0A8K0KCH2_LADFU</name>
<dbReference type="SUPFAM" id="SSF52047">
    <property type="entry name" value="RNI-like"/>
    <property type="match status" value="1"/>
</dbReference>
<dbReference type="PANTHER" id="PTHR13318">
    <property type="entry name" value="PARTNER OF PAIRED, ISOFORM B-RELATED"/>
    <property type="match status" value="1"/>
</dbReference>
<keyword evidence="2" id="KW-1185">Reference proteome</keyword>
<sequence length="556" mass="62465">MAPIKLHSLYNLCLREIVNNAELWLQYPYPYDDCSQRPSPFDSLPTGLAQDLLESYERVHGLPSLSKYWQEQARWRLFITSKIKKIIITEFMDKKTLLHVANCCHNLKHLEIRNVEETLQYLKIITPCLPTLILLDLHMSTVSNSALKFIRDHCTTLKILRLKSCYVTDKAIKSLKRVSSLLEVDLSETEVTHSGLAQVLKHNPQIQVLHHLDVVKALNKMHDKQWRKYRLIKNITLPRYQLRELGFNCNEETQATLPVTVATCPFLERVSVEFDIRTATPSALAPLSTLNHLTELHVLCVSSFIGPAANEAHGSGANNEASAMASRRLPPRATIFAGSIYPTIRVHGKHITALTLEGVSGVDLPLLEKACVSLLSLGLYYNTYTKISEDYSLTFPQLRRLAFGSGGGSGIDLNCEDFTAAGLEKLLSSVKSLEELSLSGSPLYSDALFLRVFAANSFPNLRRLELEHCNVSQQVVEWFLGGNRNNNSSGGGNGHNQCRSLSEVSVCGHWVHEQAGAALSFILREKLDVRLEAYVYSFAKVKKRTVRFKQYVNFIG</sequence>
<evidence type="ECO:0000313" key="1">
    <source>
        <dbReference type="EMBL" id="KAG8231833.1"/>
    </source>
</evidence>
<dbReference type="GO" id="GO:0031146">
    <property type="term" value="P:SCF-dependent proteasomal ubiquitin-dependent protein catabolic process"/>
    <property type="evidence" value="ECO:0007669"/>
    <property type="project" value="TreeGrafter"/>
</dbReference>
<dbReference type="Gene3D" id="3.80.10.10">
    <property type="entry name" value="Ribonuclease Inhibitor"/>
    <property type="match status" value="2"/>
</dbReference>
<accession>A0A8K0KCH2</accession>
<proteinExistence type="predicted"/>
<dbReference type="GO" id="GO:0019005">
    <property type="term" value="C:SCF ubiquitin ligase complex"/>
    <property type="evidence" value="ECO:0007669"/>
    <property type="project" value="TreeGrafter"/>
</dbReference>
<dbReference type="AlphaFoldDB" id="A0A8K0KCH2"/>
<dbReference type="PANTHER" id="PTHR13318:SF247">
    <property type="entry name" value="GH16156P"/>
    <property type="match status" value="1"/>
</dbReference>
<organism evidence="1 2">
    <name type="scientific">Ladona fulva</name>
    <name type="common">Scarce chaser dragonfly</name>
    <name type="synonym">Libellula fulva</name>
    <dbReference type="NCBI Taxonomy" id="123851"/>
    <lineage>
        <taxon>Eukaryota</taxon>
        <taxon>Metazoa</taxon>
        <taxon>Ecdysozoa</taxon>
        <taxon>Arthropoda</taxon>
        <taxon>Hexapoda</taxon>
        <taxon>Insecta</taxon>
        <taxon>Pterygota</taxon>
        <taxon>Palaeoptera</taxon>
        <taxon>Odonata</taxon>
        <taxon>Epiprocta</taxon>
        <taxon>Anisoptera</taxon>
        <taxon>Libelluloidea</taxon>
        <taxon>Libellulidae</taxon>
        <taxon>Ladona</taxon>
    </lineage>
</organism>
<dbReference type="Proteomes" id="UP000792457">
    <property type="component" value="Unassembled WGS sequence"/>
</dbReference>
<reference evidence="1" key="2">
    <citation type="submission" date="2017-10" db="EMBL/GenBank/DDBJ databases">
        <title>Ladona fulva Genome sequencing and assembly.</title>
        <authorList>
            <person name="Murali S."/>
            <person name="Richards S."/>
            <person name="Bandaranaike D."/>
            <person name="Bellair M."/>
            <person name="Blankenburg K."/>
            <person name="Chao H."/>
            <person name="Dinh H."/>
            <person name="Doddapaneni H."/>
            <person name="Dugan-Rocha S."/>
            <person name="Elkadiri S."/>
            <person name="Gnanaolivu R."/>
            <person name="Hernandez B."/>
            <person name="Skinner E."/>
            <person name="Javaid M."/>
            <person name="Lee S."/>
            <person name="Li M."/>
            <person name="Ming W."/>
            <person name="Munidasa M."/>
            <person name="Muniz J."/>
            <person name="Nguyen L."/>
            <person name="Hughes D."/>
            <person name="Osuji N."/>
            <person name="Pu L.-L."/>
            <person name="Puazo M."/>
            <person name="Qu C."/>
            <person name="Quiroz J."/>
            <person name="Raj R."/>
            <person name="Weissenberger G."/>
            <person name="Xin Y."/>
            <person name="Zou X."/>
            <person name="Han Y."/>
            <person name="Worley K."/>
            <person name="Muzny D."/>
            <person name="Gibbs R."/>
        </authorList>
    </citation>
    <scope>NUCLEOTIDE SEQUENCE</scope>
    <source>
        <strain evidence="1">Sampled in the wild</strain>
    </source>
</reference>
<protein>
    <submittedName>
        <fullName evidence="1">Uncharacterized protein</fullName>
    </submittedName>
</protein>
<dbReference type="InterPro" id="IPR032675">
    <property type="entry name" value="LRR_dom_sf"/>
</dbReference>
<evidence type="ECO:0000313" key="2">
    <source>
        <dbReference type="Proteomes" id="UP000792457"/>
    </source>
</evidence>
<dbReference type="OrthoDB" id="423607at2759"/>
<gene>
    <name evidence="1" type="ORF">J437_LFUL008604</name>
</gene>
<comment type="caution">
    <text evidence="1">The sequence shown here is derived from an EMBL/GenBank/DDBJ whole genome shotgun (WGS) entry which is preliminary data.</text>
</comment>
<dbReference type="EMBL" id="KZ308579">
    <property type="protein sequence ID" value="KAG8231833.1"/>
    <property type="molecule type" value="Genomic_DNA"/>
</dbReference>
<reference evidence="1" key="1">
    <citation type="submission" date="2013-04" db="EMBL/GenBank/DDBJ databases">
        <authorList>
            <person name="Qu J."/>
            <person name="Murali S.C."/>
            <person name="Bandaranaike D."/>
            <person name="Bellair M."/>
            <person name="Blankenburg K."/>
            <person name="Chao H."/>
            <person name="Dinh H."/>
            <person name="Doddapaneni H."/>
            <person name="Downs B."/>
            <person name="Dugan-Rocha S."/>
            <person name="Elkadiri S."/>
            <person name="Gnanaolivu R.D."/>
            <person name="Hernandez B."/>
            <person name="Javaid M."/>
            <person name="Jayaseelan J.C."/>
            <person name="Lee S."/>
            <person name="Li M."/>
            <person name="Ming W."/>
            <person name="Munidasa M."/>
            <person name="Muniz J."/>
            <person name="Nguyen L."/>
            <person name="Ongeri F."/>
            <person name="Osuji N."/>
            <person name="Pu L.-L."/>
            <person name="Puazo M."/>
            <person name="Qu C."/>
            <person name="Quiroz J."/>
            <person name="Raj R."/>
            <person name="Weissenberger G."/>
            <person name="Xin Y."/>
            <person name="Zou X."/>
            <person name="Han Y."/>
            <person name="Richards S."/>
            <person name="Worley K."/>
            <person name="Muzny D."/>
            <person name="Gibbs R."/>
        </authorList>
    </citation>
    <scope>NUCLEOTIDE SEQUENCE</scope>
    <source>
        <strain evidence="1">Sampled in the wild</strain>
    </source>
</reference>